<keyword evidence="3" id="KW-1185">Reference proteome</keyword>
<evidence type="ECO:0000313" key="2">
    <source>
        <dbReference type="EMBL" id="NKY53629.1"/>
    </source>
</evidence>
<evidence type="ECO:0000313" key="3">
    <source>
        <dbReference type="Proteomes" id="UP000565711"/>
    </source>
</evidence>
<comment type="caution">
    <text evidence="2">The sequence shown here is derived from an EMBL/GenBank/DDBJ whole genome shotgun (WGS) entry which is preliminary data.</text>
</comment>
<accession>A0A846YA40</accession>
<dbReference type="Proteomes" id="UP000565711">
    <property type="component" value="Unassembled WGS sequence"/>
</dbReference>
<organism evidence="2 3">
    <name type="scientific">Nocardia vermiculata</name>
    <dbReference type="NCBI Taxonomy" id="257274"/>
    <lineage>
        <taxon>Bacteria</taxon>
        <taxon>Bacillati</taxon>
        <taxon>Actinomycetota</taxon>
        <taxon>Actinomycetes</taxon>
        <taxon>Mycobacteriales</taxon>
        <taxon>Nocardiaceae</taxon>
        <taxon>Nocardia</taxon>
    </lineage>
</organism>
<sequence>MPDGPQNSIESCSDDNQGDQDLRLPATPEEYIDAYAEIWRRFADASAELAASTAGIWWNALPVARPEGLNMVGLAGLMASRLAKLGPEGDPLESAMLALVAYAQGAHGQAMAEVEQIEELRAELREHADRNGS</sequence>
<evidence type="ECO:0000256" key="1">
    <source>
        <dbReference type="SAM" id="MobiDB-lite"/>
    </source>
</evidence>
<name>A0A846YA40_9NOCA</name>
<protein>
    <submittedName>
        <fullName evidence="2">Uncharacterized protein</fullName>
    </submittedName>
</protein>
<dbReference type="EMBL" id="JAAXOP010000019">
    <property type="protein sequence ID" value="NKY53629.1"/>
    <property type="molecule type" value="Genomic_DNA"/>
</dbReference>
<feature type="region of interest" description="Disordered" evidence="1">
    <location>
        <begin position="1"/>
        <end position="26"/>
    </location>
</feature>
<proteinExistence type="predicted"/>
<dbReference type="RefSeq" id="WP_067877330.1">
    <property type="nucleotide sequence ID" value="NZ_JAAXOP010000019.1"/>
</dbReference>
<feature type="compositionally biased region" description="Polar residues" evidence="1">
    <location>
        <begin position="1"/>
        <end position="11"/>
    </location>
</feature>
<gene>
    <name evidence="2" type="ORF">HGA08_25875</name>
</gene>
<dbReference type="AlphaFoldDB" id="A0A846YA40"/>
<reference evidence="2 3" key="1">
    <citation type="submission" date="2020-04" db="EMBL/GenBank/DDBJ databases">
        <title>MicrobeNet Type strains.</title>
        <authorList>
            <person name="Nicholson A.C."/>
        </authorList>
    </citation>
    <scope>NUCLEOTIDE SEQUENCE [LARGE SCALE GENOMIC DNA]</scope>
    <source>
        <strain evidence="2 3">JCM 12354</strain>
    </source>
</reference>